<gene>
    <name evidence="10" type="ORF">SAMN04487834_10809</name>
</gene>
<sequence>MNIKEYKILLVDDEKDILNHIKQELLREGFYRVITARTTQEAKTLFMAEKPQLLVLDIMLPDGDGYEILQFARRHADVPVIFLTAKDEDVDKLVGLGLGADDYITKPFLMKELIYRISAILRRAYQFDHQRDFSFQLGEVEIDFSQNLIIKDSQSIGMTATERAILKKLYENKNRVVTKDAIAQTIWGEEMDGNEQSLIMHIRRIRKKIEVHPSEPQHLITIKGIGYKLKV</sequence>
<keyword evidence="5" id="KW-0804">Transcription</keyword>
<dbReference type="SUPFAM" id="SSF52172">
    <property type="entry name" value="CheY-like"/>
    <property type="match status" value="1"/>
</dbReference>
<feature type="domain" description="Response regulatory" evidence="8">
    <location>
        <begin position="7"/>
        <end position="121"/>
    </location>
</feature>
<dbReference type="Proteomes" id="UP000183028">
    <property type="component" value="Unassembled WGS sequence"/>
</dbReference>
<dbReference type="eggNOG" id="COG0745">
    <property type="taxonomic scope" value="Bacteria"/>
</dbReference>
<dbReference type="InterPro" id="IPR001867">
    <property type="entry name" value="OmpR/PhoB-type_DNA-bd"/>
</dbReference>
<dbReference type="CDD" id="cd17574">
    <property type="entry name" value="REC_OmpR"/>
    <property type="match status" value="1"/>
</dbReference>
<dbReference type="Gene3D" id="6.10.250.690">
    <property type="match status" value="1"/>
</dbReference>
<dbReference type="SMART" id="SM00448">
    <property type="entry name" value="REC"/>
    <property type="match status" value="1"/>
</dbReference>
<reference evidence="11" key="1">
    <citation type="submission" date="2016-10" db="EMBL/GenBank/DDBJ databases">
        <authorList>
            <person name="Varghese N."/>
            <person name="Submissions S."/>
        </authorList>
    </citation>
    <scope>NUCLEOTIDE SEQUENCE [LARGE SCALE GENOMIC DNA]</scope>
    <source>
        <strain evidence="11">DSM 20406</strain>
    </source>
</reference>
<evidence type="ECO:0000256" key="5">
    <source>
        <dbReference type="ARBA" id="ARBA00023163"/>
    </source>
</evidence>
<dbReference type="GO" id="GO:0005829">
    <property type="term" value="C:cytosol"/>
    <property type="evidence" value="ECO:0007669"/>
    <property type="project" value="TreeGrafter"/>
</dbReference>
<keyword evidence="11" id="KW-1185">Reference proteome</keyword>
<feature type="domain" description="OmpR/PhoB-type" evidence="9">
    <location>
        <begin position="132"/>
        <end position="231"/>
    </location>
</feature>
<evidence type="ECO:0000256" key="2">
    <source>
        <dbReference type="ARBA" id="ARBA00023012"/>
    </source>
</evidence>
<keyword evidence="1 6" id="KW-0597">Phosphoprotein</keyword>
<dbReference type="SMART" id="SM00862">
    <property type="entry name" value="Trans_reg_C"/>
    <property type="match status" value="1"/>
</dbReference>
<dbReference type="AlphaFoldDB" id="A0A1H6X7N7"/>
<accession>A0A1H6X7N7</accession>
<dbReference type="RefSeq" id="WP_074732773.1">
    <property type="nucleotide sequence ID" value="NZ_FNYK01000080.1"/>
</dbReference>
<name>A0A1H6X7N7_9FIRM</name>
<evidence type="ECO:0000313" key="10">
    <source>
        <dbReference type="EMBL" id="SEJ23504.1"/>
    </source>
</evidence>
<keyword evidence="4 7" id="KW-0238">DNA-binding</keyword>
<evidence type="ECO:0000259" key="8">
    <source>
        <dbReference type="PROSITE" id="PS50110"/>
    </source>
</evidence>
<dbReference type="PROSITE" id="PS50110">
    <property type="entry name" value="RESPONSE_REGULATORY"/>
    <property type="match status" value="1"/>
</dbReference>
<dbReference type="EMBL" id="FNYK01000080">
    <property type="protein sequence ID" value="SEJ23504.1"/>
    <property type="molecule type" value="Genomic_DNA"/>
</dbReference>
<dbReference type="InterPro" id="IPR036388">
    <property type="entry name" value="WH-like_DNA-bd_sf"/>
</dbReference>
<evidence type="ECO:0000259" key="9">
    <source>
        <dbReference type="PROSITE" id="PS51755"/>
    </source>
</evidence>
<dbReference type="Gene3D" id="1.10.10.10">
    <property type="entry name" value="Winged helix-like DNA-binding domain superfamily/Winged helix DNA-binding domain"/>
    <property type="match status" value="1"/>
</dbReference>
<dbReference type="Pfam" id="PF00072">
    <property type="entry name" value="Response_reg"/>
    <property type="match status" value="1"/>
</dbReference>
<dbReference type="GO" id="GO:0000156">
    <property type="term" value="F:phosphorelay response regulator activity"/>
    <property type="evidence" value="ECO:0007669"/>
    <property type="project" value="TreeGrafter"/>
</dbReference>
<dbReference type="STRING" id="322505.SAMN04487836_12813"/>
<dbReference type="Pfam" id="PF00486">
    <property type="entry name" value="Trans_reg_C"/>
    <property type="match status" value="1"/>
</dbReference>
<evidence type="ECO:0000256" key="6">
    <source>
        <dbReference type="PROSITE-ProRule" id="PRU00169"/>
    </source>
</evidence>
<feature type="DNA-binding region" description="OmpR/PhoB-type" evidence="7">
    <location>
        <begin position="132"/>
        <end position="231"/>
    </location>
</feature>
<evidence type="ECO:0000256" key="4">
    <source>
        <dbReference type="ARBA" id="ARBA00023125"/>
    </source>
</evidence>
<organism evidence="10 11">
    <name type="scientific">Sharpea azabuensis</name>
    <dbReference type="NCBI Taxonomy" id="322505"/>
    <lineage>
        <taxon>Bacteria</taxon>
        <taxon>Bacillati</taxon>
        <taxon>Bacillota</taxon>
        <taxon>Erysipelotrichia</taxon>
        <taxon>Erysipelotrichales</taxon>
        <taxon>Coprobacillaceae</taxon>
        <taxon>Sharpea</taxon>
    </lineage>
</organism>
<feature type="modified residue" description="4-aspartylphosphate" evidence="6">
    <location>
        <position position="57"/>
    </location>
</feature>
<dbReference type="PANTHER" id="PTHR48111:SF40">
    <property type="entry name" value="PHOSPHATE REGULON TRANSCRIPTIONAL REGULATORY PROTEIN PHOB"/>
    <property type="match status" value="1"/>
</dbReference>
<dbReference type="GO" id="GO:0006355">
    <property type="term" value="P:regulation of DNA-templated transcription"/>
    <property type="evidence" value="ECO:0007669"/>
    <property type="project" value="InterPro"/>
</dbReference>
<dbReference type="Gene3D" id="3.40.50.2300">
    <property type="match status" value="1"/>
</dbReference>
<dbReference type="PROSITE" id="PS51755">
    <property type="entry name" value="OMPR_PHOB"/>
    <property type="match status" value="1"/>
</dbReference>
<keyword evidence="3" id="KW-0805">Transcription regulation</keyword>
<dbReference type="GO" id="GO:0032993">
    <property type="term" value="C:protein-DNA complex"/>
    <property type="evidence" value="ECO:0007669"/>
    <property type="project" value="TreeGrafter"/>
</dbReference>
<dbReference type="GO" id="GO:0000976">
    <property type="term" value="F:transcription cis-regulatory region binding"/>
    <property type="evidence" value="ECO:0007669"/>
    <property type="project" value="TreeGrafter"/>
</dbReference>
<evidence type="ECO:0000256" key="7">
    <source>
        <dbReference type="PROSITE-ProRule" id="PRU01091"/>
    </source>
</evidence>
<proteinExistence type="predicted"/>
<dbReference type="InterPro" id="IPR011006">
    <property type="entry name" value="CheY-like_superfamily"/>
</dbReference>
<keyword evidence="2" id="KW-0902">Two-component regulatory system</keyword>
<dbReference type="InterPro" id="IPR039420">
    <property type="entry name" value="WalR-like"/>
</dbReference>
<protein>
    <submittedName>
        <fullName evidence="10">DNA-binding response regulator, OmpR family, contains REC and winged-helix (WHTH) domain</fullName>
    </submittedName>
</protein>
<dbReference type="OrthoDB" id="9790442at2"/>
<evidence type="ECO:0000313" key="11">
    <source>
        <dbReference type="Proteomes" id="UP000183028"/>
    </source>
</evidence>
<dbReference type="CDD" id="cd00383">
    <property type="entry name" value="trans_reg_C"/>
    <property type="match status" value="1"/>
</dbReference>
<evidence type="ECO:0000256" key="3">
    <source>
        <dbReference type="ARBA" id="ARBA00023015"/>
    </source>
</evidence>
<evidence type="ECO:0000256" key="1">
    <source>
        <dbReference type="ARBA" id="ARBA00022553"/>
    </source>
</evidence>
<dbReference type="InterPro" id="IPR001789">
    <property type="entry name" value="Sig_transdc_resp-reg_receiver"/>
</dbReference>
<dbReference type="PANTHER" id="PTHR48111">
    <property type="entry name" value="REGULATOR OF RPOS"/>
    <property type="match status" value="1"/>
</dbReference>